<evidence type="ECO:0000313" key="4">
    <source>
        <dbReference type="EMBL" id="MCX2721659.1"/>
    </source>
</evidence>
<dbReference type="EMBL" id="JAPEVI010000003">
    <property type="protein sequence ID" value="MCX2721659.1"/>
    <property type="molecule type" value="Genomic_DNA"/>
</dbReference>
<name>A0ABT3QXJ2_9HYPH</name>
<accession>A0ABT3QXJ2</accession>
<evidence type="ECO:0000313" key="5">
    <source>
        <dbReference type="Proteomes" id="UP001300261"/>
    </source>
</evidence>
<dbReference type="Pfam" id="PF03372">
    <property type="entry name" value="Exo_endo_phos"/>
    <property type="match status" value="1"/>
</dbReference>
<proteinExistence type="predicted"/>
<evidence type="ECO:0000256" key="2">
    <source>
        <dbReference type="SAM" id="Phobius"/>
    </source>
</evidence>
<keyword evidence="2" id="KW-1133">Transmembrane helix</keyword>
<feature type="transmembrane region" description="Helical" evidence="2">
    <location>
        <begin position="12"/>
        <end position="41"/>
    </location>
</feature>
<feature type="transmembrane region" description="Helical" evidence="2">
    <location>
        <begin position="81"/>
        <end position="102"/>
    </location>
</feature>
<feature type="region of interest" description="Disordered" evidence="1">
    <location>
        <begin position="365"/>
        <end position="388"/>
    </location>
</feature>
<dbReference type="Gene3D" id="3.60.10.10">
    <property type="entry name" value="Endonuclease/exonuclease/phosphatase"/>
    <property type="match status" value="1"/>
</dbReference>
<organism evidence="4 5">
    <name type="scientific">Roseibium salinum</name>
    <dbReference type="NCBI Taxonomy" id="1604349"/>
    <lineage>
        <taxon>Bacteria</taxon>
        <taxon>Pseudomonadati</taxon>
        <taxon>Pseudomonadota</taxon>
        <taxon>Alphaproteobacteria</taxon>
        <taxon>Hyphomicrobiales</taxon>
        <taxon>Stappiaceae</taxon>
        <taxon>Roseibium</taxon>
    </lineage>
</organism>
<keyword evidence="4" id="KW-0255">Endonuclease</keyword>
<evidence type="ECO:0000256" key="1">
    <source>
        <dbReference type="SAM" id="MobiDB-lite"/>
    </source>
</evidence>
<keyword evidence="4" id="KW-0540">Nuclease</keyword>
<feature type="transmembrane region" description="Helical" evidence="2">
    <location>
        <begin position="53"/>
        <end position="74"/>
    </location>
</feature>
<sequence length="388" mass="42644">MLFRSSRPRRPLLVSLLSLVCWCGCLGALAVSAFGLMSFAAPDYWVADNMSFFLRQFLAAGLAGCLAGAVGLLLRHRFAMLYRTLWFCAFLAFLGLAGLTAARTMANTVDTAAQQEGRRPVKVISINIEHLFLGDAVLQAFLERENPDVVVMQEVLWGLQKLRWERLGLPAGGAGKNGFPAHLKIGELGGLVVYSRFPVLKEDSRVIQGELPSGSTVYYDADRELLALTLDTGAKPLHLVAIHPDSPRSESRWKNKRRYFDEVDRLVRSLQTENSGNILAIGDWNSAPWSARFQQTLEENGLSTAYPGGFPQTTRFFFHYRLHWILGAPVDQFAVSGGVQVTDVSLGPHIGSDHLPLIVELALEDVQQPAADPDPQSPADPETGESVD</sequence>
<feature type="domain" description="Endonuclease/exonuclease/phosphatase" evidence="3">
    <location>
        <begin position="135"/>
        <end position="354"/>
    </location>
</feature>
<dbReference type="SUPFAM" id="SSF56219">
    <property type="entry name" value="DNase I-like"/>
    <property type="match status" value="1"/>
</dbReference>
<dbReference type="Proteomes" id="UP001300261">
    <property type="component" value="Unassembled WGS sequence"/>
</dbReference>
<keyword evidence="2" id="KW-0472">Membrane</keyword>
<dbReference type="InterPro" id="IPR005135">
    <property type="entry name" value="Endo/exonuclease/phosphatase"/>
</dbReference>
<keyword evidence="4" id="KW-0378">Hydrolase</keyword>
<keyword evidence="5" id="KW-1185">Reference proteome</keyword>
<dbReference type="RefSeq" id="WP_265961367.1">
    <property type="nucleotide sequence ID" value="NZ_JAPEVI010000003.1"/>
</dbReference>
<dbReference type="InterPro" id="IPR036691">
    <property type="entry name" value="Endo/exonu/phosph_ase_sf"/>
</dbReference>
<feature type="compositionally biased region" description="Low complexity" evidence="1">
    <location>
        <begin position="367"/>
        <end position="381"/>
    </location>
</feature>
<protein>
    <submittedName>
        <fullName evidence="4">Endonuclease/exonuclease/phosphatase family protein</fullName>
    </submittedName>
</protein>
<reference evidence="4 5" key="1">
    <citation type="journal article" date="2016" name="Int. J. Syst. Evol. Microbiol.">
        <title>Labrenzia salina sp. nov., isolated from the rhizosphere of the halophyte Arthrocnemum macrostachyum.</title>
        <authorList>
            <person name="Camacho M."/>
            <person name="Redondo-Gomez S."/>
            <person name="Rodriguez-Llorente I."/>
            <person name="Rohde M."/>
            <person name="Sproer C."/>
            <person name="Schumann P."/>
            <person name="Klenk H.P."/>
            <person name="Montero-Calasanz M.D.C."/>
        </authorList>
    </citation>
    <scope>NUCLEOTIDE SEQUENCE [LARGE SCALE GENOMIC DNA]</scope>
    <source>
        <strain evidence="4 5">DSM 29163</strain>
    </source>
</reference>
<keyword evidence="2" id="KW-0812">Transmembrane</keyword>
<evidence type="ECO:0000259" key="3">
    <source>
        <dbReference type="Pfam" id="PF03372"/>
    </source>
</evidence>
<comment type="caution">
    <text evidence="4">The sequence shown here is derived from an EMBL/GenBank/DDBJ whole genome shotgun (WGS) entry which is preliminary data.</text>
</comment>
<dbReference type="GO" id="GO:0004519">
    <property type="term" value="F:endonuclease activity"/>
    <property type="evidence" value="ECO:0007669"/>
    <property type="project" value="UniProtKB-KW"/>
</dbReference>
<gene>
    <name evidence="4" type="ORF">ON753_04445</name>
</gene>